<dbReference type="InterPro" id="IPR015943">
    <property type="entry name" value="WD40/YVTN_repeat-like_dom_sf"/>
</dbReference>
<dbReference type="InterPro" id="IPR050282">
    <property type="entry name" value="Cycloisomerase_2"/>
</dbReference>
<proteinExistence type="inferred from homology"/>
<name>A0ABQ4N8G4_9BACL</name>
<sequence>MEGINDHAGTGGRSRILYVGSYGEASEPTLHVCSFDEETGTLALVQQLAGVEHASYLAVRPGGRVLYAVSETSETSGRPGGSAAAFAIDPPTGKLAPLDGRPLTHGAHPCYISTDREGRAALVANYSGGSVALLPIGEDGRLKEAAAVVRHEGELGPNKGRQESPHPHCIVPHPEGGYAYVPDLGTDSIVIYRFDPAGLTLTKHGECAIHAGAGPRHLVFHPRLPAAYVINELDSTVTWLRADADSGKLEAGPAVSALPDGFAGESYAADIHLSPCGRFLYASNRGHDSIAVFAADQKDGTLAVIGHVPCGGRTPRNFALSPDGRWLLAASQDSDVVTVFAVDADSGNLKPNGSTLRLPKPVCVRFYEETAS</sequence>
<dbReference type="EMBL" id="BOVJ01000100">
    <property type="protein sequence ID" value="GIQ64547.1"/>
    <property type="molecule type" value="Genomic_DNA"/>
</dbReference>
<dbReference type="Proteomes" id="UP000680304">
    <property type="component" value="Unassembled WGS sequence"/>
</dbReference>
<dbReference type="Pfam" id="PF10282">
    <property type="entry name" value="Lactonase"/>
    <property type="match status" value="1"/>
</dbReference>
<keyword evidence="3" id="KW-1185">Reference proteome</keyword>
<comment type="caution">
    <text evidence="2">The sequence shown here is derived from an EMBL/GenBank/DDBJ whole genome shotgun (WGS) entry which is preliminary data.</text>
</comment>
<evidence type="ECO:0000313" key="3">
    <source>
        <dbReference type="Proteomes" id="UP000680304"/>
    </source>
</evidence>
<dbReference type="SUPFAM" id="SSF51004">
    <property type="entry name" value="C-terminal (heme d1) domain of cytochrome cd1-nitrite reductase"/>
    <property type="match status" value="1"/>
</dbReference>
<protein>
    <submittedName>
        <fullName evidence="2">6-phosphogluconolactonase</fullName>
    </submittedName>
</protein>
<gene>
    <name evidence="2" type="ORF">PACILC2_31150</name>
</gene>
<accession>A0ABQ4N8G4</accession>
<dbReference type="InterPro" id="IPR019405">
    <property type="entry name" value="Lactonase_7-beta_prop"/>
</dbReference>
<organism evidence="2 3">
    <name type="scientific">Paenibacillus cisolokensis</name>
    <dbReference type="NCBI Taxonomy" id="1658519"/>
    <lineage>
        <taxon>Bacteria</taxon>
        <taxon>Bacillati</taxon>
        <taxon>Bacillota</taxon>
        <taxon>Bacilli</taxon>
        <taxon>Bacillales</taxon>
        <taxon>Paenibacillaceae</taxon>
        <taxon>Paenibacillus</taxon>
    </lineage>
</organism>
<evidence type="ECO:0000313" key="2">
    <source>
        <dbReference type="EMBL" id="GIQ64547.1"/>
    </source>
</evidence>
<dbReference type="RefSeq" id="WP_213529200.1">
    <property type="nucleotide sequence ID" value="NZ_BOVJ01000100.1"/>
</dbReference>
<dbReference type="InterPro" id="IPR011048">
    <property type="entry name" value="Haem_d1_sf"/>
</dbReference>
<comment type="similarity">
    <text evidence="1">Belongs to the cycloisomerase 2 family.</text>
</comment>
<dbReference type="Gene3D" id="2.130.10.10">
    <property type="entry name" value="YVTN repeat-like/Quinoprotein amine dehydrogenase"/>
    <property type="match status" value="1"/>
</dbReference>
<dbReference type="PANTHER" id="PTHR30344">
    <property type="entry name" value="6-PHOSPHOGLUCONOLACTONASE-RELATED"/>
    <property type="match status" value="1"/>
</dbReference>
<dbReference type="PANTHER" id="PTHR30344:SF1">
    <property type="entry name" value="6-PHOSPHOGLUCONOLACTONASE"/>
    <property type="match status" value="1"/>
</dbReference>
<reference evidence="2 3" key="1">
    <citation type="submission" date="2021-04" db="EMBL/GenBank/DDBJ databases">
        <title>Draft genome sequence of Paenibacillus cisolokensis, LC2-13A.</title>
        <authorList>
            <person name="Uke A."/>
            <person name="Chhe C."/>
            <person name="Baramee S."/>
            <person name="Kosugi A."/>
        </authorList>
    </citation>
    <scope>NUCLEOTIDE SEQUENCE [LARGE SCALE GENOMIC DNA]</scope>
    <source>
        <strain evidence="2 3">LC2-13A</strain>
    </source>
</reference>
<evidence type="ECO:0000256" key="1">
    <source>
        <dbReference type="ARBA" id="ARBA00005564"/>
    </source>
</evidence>